<feature type="compositionally biased region" description="Polar residues" evidence="6">
    <location>
        <begin position="598"/>
        <end position="620"/>
    </location>
</feature>
<evidence type="ECO:0000259" key="7">
    <source>
        <dbReference type="PROSITE" id="PS50023"/>
    </source>
</evidence>
<dbReference type="InterPro" id="IPR010442">
    <property type="entry name" value="PET_domain"/>
</dbReference>
<sequence length="684" mass="77272">MYHQDALHRFRDHESLNRGKLGHATGSLTISDDDSGFALEEYVWVPPGLTPKQVQAYFSRLPENRVPYIDSEGERWRTQQQLQQNPPQDGKARYCNGLSLDEEKELEMFATQRSKLSFGRGIVRPYHNFSATACSKCECQINYGELMVTSQRAGHSHAWHPECFSCQTCDELLVDLQCCFHNGRIYCGRHHAETIKPRCDACDEIIFADECTEAEGQHWHMRHFKCTDCDVVLGGQRYIMREKKPFCTDCFEGKFAEVCAKCKKAIGIDEGQMQYRGSHWHATDNCFSCCTCQKSLLGLPFMPRDDVIFCSKSCADNLGQLIEPQIPQSQFARHSLLIQEDVQESPRDASHNSTFEHLHGESKPNFPPPPPQVNMSTHDSAVTSSIKSSDYTPIIDEYLNSSRNGSSGSNAPTPVRRNRPPPVPTIPKPLLTSTHEITSIRESTSERNAMVTIAEQIETIDLRSPSKTPEKAVPPQPTPRKKVRGILKKRAPLQDNSSDPSNFSRGMPFSSSCRSAGGKKTPKTSGYMSEIDPKAAKCSKKLRRTRSTDLVNRKDKLYFEDHADWCSTCTSSSDDSDYDRWDEDTSTAGASVLAKSRPNPQRYTKTRQLSRSTSHGANSSQKKKKGMKPSDSSNPVSEFIYFDDRYEVRRPEWILGTTMYAPDQPLSTSTKKKKKRSKKRCVVQ</sequence>
<feature type="domain" description="LIM zinc-binding" evidence="7">
    <location>
        <begin position="197"/>
        <end position="257"/>
    </location>
</feature>
<dbReference type="EMBL" id="FN653023">
    <property type="protein sequence ID" value="CBY17972.1"/>
    <property type="molecule type" value="Genomic_DNA"/>
</dbReference>
<feature type="compositionally biased region" description="Basic and acidic residues" evidence="6">
    <location>
        <begin position="344"/>
        <end position="362"/>
    </location>
</feature>
<dbReference type="Proteomes" id="UP000001307">
    <property type="component" value="Unassembled WGS sequence"/>
</dbReference>
<feature type="compositionally biased region" description="Polar residues" evidence="6">
    <location>
        <begin position="494"/>
        <end position="514"/>
    </location>
</feature>
<dbReference type="Gene3D" id="2.10.110.10">
    <property type="entry name" value="Cysteine Rich Protein"/>
    <property type="match status" value="3"/>
</dbReference>
<dbReference type="AlphaFoldDB" id="E4X2W9"/>
<dbReference type="PROSITE" id="PS50023">
    <property type="entry name" value="LIM_DOMAIN_2"/>
    <property type="match status" value="2"/>
</dbReference>
<dbReference type="FunFam" id="2.10.110.10:FF:000005">
    <property type="entry name" value="Testin isoform 1"/>
    <property type="match status" value="1"/>
</dbReference>
<evidence type="ECO:0000256" key="5">
    <source>
        <dbReference type="PROSITE-ProRule" id="PRU00125"/>
    </source>
</evidence>
<feature type="domain" description="LIM zinc-binding" evidence="7">
    <location>
        <begin position="132"/>
        <end position="196"/>
    </location>
</feature>
<dbReference type="PROSITE" id="PS00478">
    <property type="entry name" value="LIM_DOMAIN_1"/>
    <property type="match status" value="1"/>
</dbReference>
<feature type="region of interest" description="Disordered" evidence="6">
    <location>
        <begin position="589"/>
        <end position="637"/>
    </location>
</feature>
<accession>E4X2W9</accession>
<evidence type="ECO:0000256" key="2">
    <source>
        <dbReference type="ARBA" id="ARBA00022737"/>
    </source>
</evidence>
<dbReference type="Pfam" id="PF00412">
    <property type="entry name" value="LIM"/>
    <property type="match status" value="3"/>
</dbReference>
<dbReference type="CDD" id="cd09418">
    <property type="entry name" value="LIM2_Prickle"/>
    <property type="match status" value="1"/>
</dbReference>
<dbReference type="GO" id="GO:0008270">
    <property type="term" value="F:zinc ion binding"/>
    <property type="evidence" value="ECO:0007669"/>
    <property type="project" value="InterPro"/>
</dbReference>
<gene>
    <name evidence="9" type="ORF">GSOID_T00017601001</name>
</gene>
<dbReference type="PANTHER" id="PTHR24211">
    <property type="entry name" value="LIM DOMAIN-CONTAINING PROTEIN"/>
    <property type="match status" value="1"/>
</dbReference>
<dbReference type="InterPro" id="IPR033723">
    <property type="entry name" value="PET_prickle"/>
</dbReference>
<dbReference type="PANTHER" id="PTHR24211:SF20">
    <property type="entry name" value="PROTEIN ESPINAS-RELATED"/>
    <property type="match status" value="1"/>
</dbReference>
<dbReference type="Pfam" id="PF06297">
    <property type="entry name" value="PET"/>
    <property type="match status" value="1"/>
</dbReference>
<keyword evidence="1 5" id="KW-0479">Metal-binding</keyword>
<feature type="compositionally biased region" description="Basic residues" evidence="6">
    <location>
        <begin position="479"/>
        <end position="491"/>
    </location>
</feature>
<feature type="domain" description="PET" evidence="8">
    <location>
        <begin position="23"/>
        <end position="134"/>
    </location>
</feature>
<reference evidence="9" key="1">
    <citation type="journal article" date="2010" name="Science">
        <title>Plasticity of animal genome architecture unmasked by rapid evolution of a pelagic tunicate.</title>
        <authorList>
            <person name="Denoeud F."/>
            <person name="Henriet S."/>
            <person name="Mungpakdee S."/>
            <person name="Aury J.M."/>
            <person name="Da Silva C."/>
            <person name="Brinkmann H."/>
            <person name="Mikhaleva J."/>
            <person name="Olsen L.C."/>
            <person name="Jubin C."/>
            <person name="Canestro C."/>
            <person name="Bouquet J.M."/>
            <person name="Danks G."/>
            <person name="Poulain J."/>
            <person name="Campsteijn C."/>
            <person name="Adamski M."/>
            <person name="Cross I."/>
            <person name="Yadetie F."/>
            <person name="Muffato M."/>
            <person name="Louis A."/>
            <person name="Butcher S."/>
            <person name="Tsagkogeorga G."/>
            <person name="Konrad A."/>
            <person name="Singh S."/>
            <person name="Jensen M.F."/>
            <person name="Cong E.H."/>
            <person name="Eikeseth-Otteraa H."/>
            <person name="Noel B."/>
            <person name="Anthouard V."/>
            <person name="Porcel B.M."/>
            <person name="Kachouri-Lafond R."/>
            <person name="Nishino A."/>
            <person name="Ugolini M."/>
            <person name="Chourrout P."/>
            <person name="Nishida H."/>
            <person name="Aasland R."/>
            <person name="Huzurbazar S."/>
            <person name="Westhof E."/>
            <person name="Delsuc F."/>
            <person name="Lehrach H."/>
            <person name="Reinhardt R."/>
            <person name="Weissenbach J."/>
            <person name="Roy S.W."/>
            <person name="Artiguenave F."/>
            <person name="Postlethwait J.H."/>
            <person name="Manak J.R."/>
            <person name="Thompson E.M."/>
            <person name="Jaillon O."/>
            <person name="Du Pasquier L."/>
            <person name="Boudinot P."/>
            <person name="Liberles D.A."/>
            <person name="Volff J.N."/>
            <person name="Philippe H."/>
            <person name="Lenhard B."/>
            <person name="Roest Crollius H."/>
            <person name="Wincker P."/>
            <person name="Chourrout D."/>
        </authorList>
    </citation>
    <scope>NUCLEOTIDE SEQUENCE [LARGE SCALE GENOMIC DNA]</scope>
</reference>
<feature type="compositionally biased region" description="Low complexity" evidence="6">
    <location>
        <begin position="400"/>
        <end position="415"/>
    </location>
</feature>
<evidence type="ECO:0000256" key="3">
    <source>
        <dbReference type="ARBA" id="ARBA00022833"/>
    </source>
</evidence>
<dbReference type="InterPro" id="IPR047120">
    <property type="entry name" value="Pk/Esn/Tes"/>
</dbReference>
<dbReference type="CDD" id="cd09827">
    <property type="entry name" value="PET_Prickle"/>
    <property type="match status" value="1"/>
</dbReference>
<dbReference type="SMART" id="SM00132">
    <property type="entry name" value="LIM"/>
    <property type="match status" value="3"/>
</dbReference>
<evidence type="ECO:0000256" key="4">
    <source>
        <dbReference type="ARBA" id="ARBA00023038"/>
    </source>
</evidence>
<dbReference type="OrthoDB" id="10069167at2759"/>
<keyword evidence="2" id="KW-0677">Repeat</keyword>
<evidence type="ECO:0000259" key="8">
    <source>
        <dbReference type="PROSITE" id="PS51303"/>
    </source>
</evidence>
<dbReference type="SUPFAM" id="SSF57716">
    <property type="entry name" value="Glucocorticoid receptor-like (DNA-binding domain)"/>
    <property type="match status" value="2"/>
</dbReference>
<evidence type="ECO:0000313" key="9">
    <source>
        <dbReference type="EMBL" id="CBY17972.1"/>
    </source>
</evidence>
<name>E4X2W9_OIKDI</name>
<feature type="region of interest" description="Disordered" evidence="6">
    <location>
        <begin position="342"/>
        <end position="430"/>
    </location>
</feature>
<feature type="compositionally biased region" description="Polar residues" evidence="6">
    <location>
        <begin position="373"/>
        <end position="391"/>
    </location>
</feature>
<protein>
    <submittedName>
        <fullName evidence="9">Uncharacterized protein</fullName>
    </submittedName>
</protein>
<dbReference type="InterPro" id="IPR033726">
    <property type="entry name" value="LIM2_prickle"/>
</dbReference>
<dbReference type="InParanoid" id="E4X2W9"/>
<organism evidence="9">
    <name type="scientific">Oikopleura dioica</name>
    <name type="common">Tunicate</name>
    <dbReference type="NCBI Taxonomy" id="34765"/>
    <lineage>
        <taxon>Eukaryota</taxon>
        <taxon>Metazoa</taxon>
        <taxon>Chordata</taxon>
        <taxon>Tunicata</taxon>
        <taxon>Appendicularia</taxon>
        <taxon>Copelata</taxon>
        <taxon>Oikopleuridae</taxon>
        <taxon>Oikopleura</taxon>
    </lineage>
</organism>
<keyword evidence="10" id="KW-1185">Reference proteome</keyword>
<evidence type="ECO:0000256" key="1">
    <source>
        <dbReference type="ARBA" id="ARBA00022723"/>
    </source>
</evidence>
<feature type="region of interest" description="Disordered" evidence="6">
    <location>
        <begin position="660"/>
        <end position="684"/>
    </location>
</feature>
<feature type="region of interest" description="Disordered" evidence="6">
    <location>
        <begin position="461"/>
        <end position="542"/>
    </location>
</feature>
<dbReference type="PROSITE" id="PS51303">
    <property type="entry name" value="PET"/>
    <property type="match status" value="1"/>
</dbReference>
<evidence type="ECO:0000256" key="6">
    <source>
        <dbReference type="SAM" id="MobiDB-lite"/>
    </source>
</evidence>
<feature type="compositionally biased region" description="Basic residues" evidence="6">
    <location>
        <begin position="670"/>
        <end position="684"/>
    </location>
</feature>
<proteinExistence type="predicted"/>
<keyword evidence="4 5" id="KW-0440">LIM domain</keyword>
<dbReference type="InterPro" id="IPR001781">
    <property type="entry name" value="Znf_LIM"/>
</dbReference>
<keyword evidence="3 5" id="KW-0862">Zinc</keyword>
<evidence type="ECO:0000313" key="10">
    <source>
        <dbReference type="Proteomes" id="UP000001307"/>
    </source>
</evidence>